<name>W9Y2G8_9EURO</name>
<dbReference type="GeneID" id="19185913"/>
<dbReference type="InterPro" id="IPR008313">
    <property type="entry name" value="GH125"/>
</dbReference>
<dbReference type="HOGENOM" id="CLU_2072896_0_0_1"/>
<evidence type="ECO:0000313" key="3">
    <source>
        <dbReference type="Proteomes" id="UP000019471"/>
    </source>
</evidence>
<dbReference type="EMBL" id="AMGX01000001">
    <property type="protein sequence ID" value="EXJ76669.1"/>
    <property type="molecule type" value="Genomic_DNA"/>
</dbReference>
<accession>W9Y2G8</accession>
<dbReference type="RefSeq" id="XP_007739986.1">
    <property type="nucleotide sequence ID" value="XM_007741796.1"/>
</dbReference>
<dbReference type="AlphaFoldDB" id="W9Y2G8"/>
<dbReference type="OrthoDB" id="7771656at2759"/>
<feature type="compositionally biased region" description="Basic residues" evidence="1">
    <location>
        <begin position="100"/>
        <end position="118"/>
    </location>
</feature>
<gene>
    <name evidence="2" type="ORF">A1O5_01177</name>
</gene>
<dbReference type="Proteomes" id="UP000019471">
    <property type="component" value="Unassembled WGS sequence"/>
</dbReference>
<evidence type="ECO:0000256" key="1">
    <source>
        <dbReference type="SAM" id="MobiDB-lite"/>
    </source>
</evidence>
<proteinExistence type="predicted"/>
<protein>
    <submittedName>
        <fullName evidence="2">Uncharacterized protein</fullName>
    </submittedName>
</protein>
<keyword evidence="3" id="KW-1185">Reference proteome</keyword>
<feature type="region of interest" description="Disordered" evidence="1">
    <location>
        <begin position="86"/>
        <end position="118"/>
    </location>
</feature>
<organism evidence="2 3">
    <name type="scientific">Cladophialophora psammophila CBS 110553</name>
    <dbReference type="NCBI Taxonomy" id="1182543"/>
    <lineage>
        <taxon>Eukaryota</taxon>
        <taxon>Fungi</taxon>
        <taxon>Dikarya</taxon>
        <taxon>Ascomycota</taxon>
        <taxon>Pezizomycotina</taxon>
        <taxon>Eurotiomycetes</taxon>
        <taxon>Chaetothyriomycetidae</taxon>
        <taxon>Chaetothyriales</taxon>
        <taxon>Herpotrichiellaceae</taxon>
        <taxon>Cladophialophora</taxon>
    </lineage>
</organism>
<reference evidence="2 3" key="1">
    <citation type="submission" date="2013-03" db="EMBL/GenBank/DDBJ databases">
        <title>The Genome Sequence of Cladophialophora psammophila CBS 110553.</title>
        <authorList>
            <consortium name="The Broad Institute Genomics Platform"/>
            <person name="Cuomo C."/>
            <person name="de Hoog S."/>
            <person name="Gorbushina A."/>
            <person name="Walker B."/>
            <person name="Young S.K."/>
            <person name="Zeng Q."/>
            <person name="Gargeya S."/>
            <person name="Fitzgerald M."/>
            <person name="Haas B."/>
            <person name="Abouelleil A."/>
            <person name="Allen A.W."/>
            <person name="Alvarado L."/>
            <person name="Arachchi H.M."/>
            <person name="Berlin A.M."/>
            <person name="Chapman S.B."/>
            <person name="Gainer-Dewar J."/>
            <person name="Goldberg J."/>
            <person name="Griggs A."/>
            <person name="Gujja S."/>
            <person name="Hansen M."/>
            <person name="Howarth C."/>
            <person name="Imamovic A."/>
            <person name="Ireland A."/>
            <person name="Larimer J."/>
            <person name="McCowan C."/>
            <person name="Murphy C."/>
            <person name="Pearson M."/>
            <person name="Poon T.W."/>
            <person name="Priest M."/>
            <person name="Roberts A."/>
            <person name="Saif S."/>
            <person name="Shea T."/>
            <person name="Sisk P."/>
            <person name="Sykes S."/>
            <person name="Wortman J."/>
            <person name="Nusbaum C."/>
            <person name="Birren B."/>
        </authorList>
    </citation>
    <scope>NUCLEOTIDE SEQUENCE [LARGE SCALE GENOMIC DNA]</scope>
    <source>
        <strain evidence="2 3">CBS 110553</strain>
    </source>
</reference>
<dbReference type="Pfam" id="PF06824">
    <property type="entry name" value="Glyco_hydro_125"/>
    <property type="match status" value="1"/>
</dbReference>
<evidence type="ECO:0000313" key="2">
    <source>
        <dbReference type="EMBL" id="EXJ76669.1"/>
    </source>
</evidence>
<comment type="caution">
    <text evidence="2">The sequence shown here is derived from an EMBL/GenBank/DDBJ whole genome shotgun (WGS) entry which is preliminary data.</text>
</comment>
<sequence length="118" mass="13008">MGTYDSDGRVLDQPYTWNRTANSATETVSNLYRGNPVMGGTGLIGSFFSPFGRLVHLPAIHTCEHDVLALPRPLCRYHAEPAEPTRADHGFQHAEPVILHPRRAAPAGRRHGRFGPDP</sequence>